<dbReference type="NCBIfam" id="NF041002">
    <property type="entry name" value="pilin_ComGF"/>
    <property type="match status" value="1"/>
</dbReference>
<keyword evidence="3" id="KW-1133">Transmembrane helix</keyword>
<comment type="subcellular location">
    <subcellularLocation>
        <location evidence="1">Cell surface</location>
    </subcellularLocation>
</comment>
<comment type="caution">
    <text evidence="4">The sequence shown here is derived from an EMBL/GenBank/DDBJ whole genome shotgun (WGS) entry which is preliminary data.</text>
</comment>
<evidence type="ECO:0000256" key="3">
    <source>
        <dbReference type="SAM" id="Phobius"/>
    </source>
</evidence>
<dbReference type="PROSITE" id="PS00409">
    <property type="entry name" value="PROKAR_NTER_METHYL"/>
    <property type="match status" value="1"/>
</dbReference>
<keyword evidence="5" id="KW-1185">Reference proteome</keyword>
<dbReference type="EMBL" id="JAUSTW010000001">
    <property type="protein sequence ID" value="MDQ0197314.1"/>
    <property type="molecule type" value="Genomic_DNA"/>
</dbReference>
<evidence type="ECO:0000256" key="2">
    <source>
        <dbReference type="ARBA" id="ARBA00023287"/>
    </source>
</evidence>
<keyword evidence="3" id="KW-0472">Membrane</keyword>
<gene>
    <name evidence="4" type="ORF">J2S10_000419</name>
</gene>
<protein>
    <submittedName>
        <fullName evidence="4">Competence protein ComGF</fullName>
    </submittedName>
</protein>
<name>A0ABT9XP42_9BACI</name>
<accession>A0ABT9XP42</accession>
<dbReference type="RefSeq" id="WP_307404084.1">
    <property type="nucleotide sequence ID" value="NZ_JAUSTW010000001.1"/>
</dbReference>
<organism evidence="4 5">
    <name type="scientific">Neobacillus ginsengisoli</name>
    <dbReference type="NCBI Taxonomy" id="904295"/>
    <lineage>
        <taxon>Bacteria</taxon>
        <taxon>Bacillati</taxon>
        <taxon>Bacillota</taxon>
        <taxon>Bacilli</taxon>
        <taxon>Bacillales</taxon>
        <taxon>Bacillaceae</taxon>
        <taxon>Neobacillus</taxon>
    </lineage>
</organism>
<keyword evidence="2" id="KW-0178">Competence</keyword>
<dbReference type="InterPro" id="IPR012902">
    <property type="entry name" value="N_methyl_site"/>
</dbReference>
<keyword evidence="3" id="KW-0812">Transmembrane</keyword>
<reference evidence="4 5" key="1">
    <citation type="submission" date="2023-07" db="EMBL/GenBank/DDBJ databases">
        <title>Genomic Encyclopedia of Type Strains, Phase IV (KMG-IV): sequencing the most valuable type-strain genomes for metagenomic binning, comparative biology and taxonomic classification.</title>
        <authorList>
            <person name="Goeker M."/>
        </authorList>
    </citation>
    <scope>NUCLEOTIDE SEQUENCE [LARGE SCALE GENOMIC DNA]</scope>
    <source>
        <strain evidence="4 5">DSM 27594</strain>
    </source>
</reference>
<sequence>MKKIRSILKQNYALFLNEQGFTLIEALFAFSIFTIIVFFITPTIQMMLNNKNSQPRIQEMEWQVFCSQIKKEIRMSTRAEVVSGKLVLTEATDTILYEKYGNNLRRRVNYTGNETLLQNVSEFTFTVLNNAVKVTVKDLWGKEYSVVVYSLINWNTAS</sequence>
<evidence type="ECO:0000313" key="5">
    <source>
        <dbReference type="Proteomes" id="UP001224122"/>
    </source>
</evidence>
<proteinExistence type="predicted"/>
<dbReference type="InterPro" id="IPR016977">
    <property type="entry name" value="ComGF"/>
</dbReference>
<dbReference type="Proteomes" id="UP001224122">
    <property type="component" value="Unassembled WGS sequence"/>
</dbReference>
<dbReference type="Pfam" id="PF15980">
    <property type="entry name" value="ComGF"/>
    <property type="match status" value="1"/>
</dbReference>
<evidence type="ECO:0000313" key="4">
    <source>
        <dbReference type="EMBL" id="MDQ0197314.1"/>
    </source>
</evidence>
<evidence type="ECO:0000256" key="1">
    <source>
        <dbReference type="ARBA" id="ARBA00004241"/>
    </source>
</evidence>
<dbReference type="Pfam" id="PF07963">
    <property type="entry name" value="N_methyl"/>
    <property type="match status" value="1"/>
</dbReference>
<feature type="transmembrane region" description="Helical" evidence="3">
    <location>
        <begin position="21"/>
        <end position="41"/>
    </location>
</feature>